<dbReference type="Pfam" id="PF09454">
    <property type="entry name" value="Vps23_core"/>
    <property type="match status" value="1"/>
</dbReference>
<dbReference type="SUPFAM" id="SSF140111">
    <property type="entry name" value="Endosomal sorting complex assembly domain"/>
    <property type="match status" value="1"/>
</dbReference>
<feature type="region of interest" description="Disordered" evidence="8">
    <location>
        <begin position="262"/>
        <end position="465"/>
    </location>
</feature>
<feature type="compositionally biased region" description="Low complexity" evidence="8">
    <location>
        <begin position="418"/>
        <end position="430"/>
    </location>
</feature>
<dbReference type="AlphaFoldDB" id="A0A7H8QSM4"/>
<feature type="domain" description="UEV" evidence="10">
    <location>
        <begin position="74"/>
        <end position="219"/>
    </location>
</feature>
<evidence type="ECO:0000256" key="6">
    <source>
        <dbReference type="ARBA" id="ARBA00023054"/>
    </source>
</evidence>
<dbReference type="SUPFAM" id="SSF54495">
    <property type="entry name" value="UBC-like"/>
    <property type="match status" value="1"/>
</dbReference>
<evidence type="ECO:0000256" key="5">
    <source>
        <dbReference type="ARBA" id="ARBA00022927"/>
    </source>
</evidence>
<evidence type="ECO:0000256" key="2">
    <source>
        <dbReference type="ARBA" id="ARBA00009594"/>
    </source>
</evidence>
<dbReference type="KEGG" id="trg:TRUGW13939_04050"/>
<dbReference type="Proteomes" id="UP000509510">
    <property type="component" value="Chromosome II"/>
</dbReference>
<organism evidence="11 12">
    <name type="scientific">Talaromyces rugulosus</name>
    <name type="common">Penicillium rugulosum</name>
    <dbReference type="NCBI Taxonomy" id="121627"/>
    <lineage>
        <taxon>Eukaryota</taxon>
        <taxon>Fungi</taxon>
        <taxon>Dikarya</taxon>
        <taxon>Ascomycota</taxon>
        <taxon>Pezizomycotina</taxon>
        <taxon>Eurotiomycetes</taxon>
        <taxon>Eurotiomycetidae</taxon>
        <taxon>Eurotiales</taxon>
        <taxon>Trichocomaceae</taxon>
        <taxon>Talaromyces</taxon>
        <taxon>Talaromyces sect. Islandici</taxon>
    </lineage>
</organism>
<reference evidence="12" key="1">
    <citation type="submission" date="2020-06" db="EMBL/GenBank/DDBJ databases">
        <title>A chromosome-scale genome assembly of Talaromyces rugulosus W13939.</title>
        <authorList>
            <person name="Wang B."/>
            <person name="Guo L."/>
            <person name="Ye K."/>
            <person name="Wang L."/>
        </authorList>
    </citation>
    <scope>NUCLEOTIDE SEQUENCE [LARGE SCALE GENOMIC DNA]</scope>
    <source>
        <strain evidence="12">W13939</strain>
    </source>
</reference>
<feature type="compositionally biased region" description="Polar residues" evidence="8">
    <location>
        <begin position="304"/>
        <end position="318"/>
    </location>
</feature>
<dbReference type="EMBL" id="CP055899">
    <property type="protein sequence ID" value="QKX56942.1"/>
    <property type="molecule type" value="Genomic_DNA"/>
</dbReference>
<evidence type="ECO:0000313" key="11">
    <source>
        <dbReference type="EMBL" id="QKX56942.1"/>
    </source>
</evidence>
<evidence type="ECO:0000256" key="4">
    <source>
        <dbReference type="ARBA" id="ARBA00022753"/>
    </source>
</evidence>
<dbReference type="InterPro" id="IPR017916">
    <property type="entry name" value="SB_dom"/>
</dbReference>
<dbReference type="CDD" id="cd11685">
    <property type="entry name" value="UEV_TSG101-like"/>
    <property type="match status" value="1"/>
</dbReference>
<evidence type="ECO:0000256" key="8">
    <source>
        <dbReference type="SAM" id="MobiDB-lite"/>
    </source>
</evidence>
<feature type="region of interest" description="Disordered" evidence="8">
    <location>
        <begin position="216"/>
        <end position="250"/>
    </location>
</feature>
<dbReference type="PROSITE" id="PS51322">
    <property type="entry name" value="UEV"/>
    <property type="match status" value="1"/>
</dbReference>
<evidence type="ECO:0000256" key="1">
    <source>
        <dbReference type="ARBA" id="ARBA00004177"/>
    </source>
</evidence>
<keyword evidence="5 7" id="KW-0653">Protein transport</keyword>
<dbReference type="GO" id="GO:0072666">
    <property type="term" value="P:establishment of protein localization to vacuole"/>
    <property type="evidence" value="ECO:0007669"/>
    <property type="project" value="UniProtKB-ARBA"/>
</dbReference>
<evidence type="ECO:0000313" key="12">
    <source>
        <dbReference type="Proteomes" id="UP000509510"/>
    </source>
</evidence>
<dbReference type="PROSITE" id="PS51312">
    <property type="entry name" value="SB"/>
    <property type="match status" value="1"/>
</dbReference>
<dbReference type="GO" id="GO:0006886">
    <property type="term" value="P:intracellular protein transport"/>
    <property type="evidence" value="ECO:0007669"/>
    <property type="project" value="UniProtKB-ARBA"/>
</dbReference>
<protein>
    <recommendedName>
        <fullName evidence="13">UEV domain-containing protein</fullName>
    </recommendedName>
</protein>
<comment type="subcellular location">
    <subcellularLocation>
        <location evidence="1">Endosome</location>
    </subcellularLocation>
</comment>
<name>A0A7H8QSM4_TALRU</name>
<evidence type="ECO:0008006" key="13">
    <source>
        <dbReference type="Google" id="ProtNLM"/>
    </source>
</evidence>
<dbReference type="OrthoDB" id="306304at2759"/>
<feature type="compositionally biased region" description="Polar residues" evidence="8">
    <location>
        <begin position="328"/>
        <end position="342"/>
    </location>
</feature>
<feature type="compositionally biased region" description="Pro residues" evidence="8">
    <location>
        <begin position="266"/>
        <end position="303"/>
    </location>
</feature>
<accession>A0A7H8QSM4</accession>
<dbReference type="Gene3D" id="3.10.110.10">
    <property type="entry name" value="Ubiquitin Conjugating Enzyme"/>
    <property type="match status" value="1"/>
</dbReference>
<keyword evidence="6" id="KW-0175">Coiled coil</keyword>
<dbReference type="Pfam" id="PF05743">
    <property type="entry name" value="UEV"/>
    <property type="match status" value="1"/>
</dbReference>
<proteinExistence type="inferred from homology"/>
<dbReference type="GO" id="GO:0043130">
    <property type="term" value="F:ubiquitin binding"/>
    <property type="evidence" value="ECO:0007669"/>
    <property type="project" value="TreeGrafter"/>
</dbReference>
<dbReference type="InterPro" id="IPR008883">
    <property type="entry name" value="UEV_N"/>
</dbReference>
<evidence type="ECO:0000256" key="3">
    <source>
        <dbReference type="ARBA" id="ARBA00022448"/>
    </source>
</evidence>
<dbReference type="GO" id="GO:0043162">
    <property type="term" value="P:ubiquitin-dependent protein catabolic process via the multivesicular body sorting pathway"/>
    <property type="evidence" value="ECO:0007669"/>
    <property type="project" value="UniProtKB-ARBA"/>
</dbReference>
<evidence type="ECO:0000259" key="10">
    <source>
        <dbReference type="PROSITE" id="PS51322"/>
    </source>
</evidence>
<dbReference type="GeneID" id="55991552"/>
<dbReference type="InterPro" id="IPR016135">
    <property type="entry name" value="UBQ-conjugating_enzyme/RWD"/>
</dbReference>
<dbReference type="InterPro" id="IPR052070">
    <property type="entry name" value="ESCRT-I_UEV_domain"/>
</dbReference>
<dbReference type="PANTHER" id="PTHR23306">
    <property type="entry name" value="TUMOR SUSCEPTIBILITY GENE 101 PROTEIN-RELATED"/>
    <property type="match status" value="1"/>
</dbReference>
<evidence type="ECO:0000256" key="7">
    <source>
        <dbReference type="PROSITE-ProRule" id="PRU00644"/>
    </source>
</evidence>
<feature type="compositionally biased region" description="Pro residues" evidence="8">
    <location>
        <begin position="454"/>
        <end position="463"/>
    </location>
</feature>
<feature type="domain" description="SB" evidence="9">
    <location>
        <begin position="586"/>
        <end position="654"/>
    </location>
</feature>
<evidence type="ECO:0000259" key="9">
    <source>
        <dbReference type="PROSITE" id="PS51312"/>
    </source>
</evidence>
<comment type="similarity">
    <text evidence="2">Belongs to the ubiquitin-conjugating enzyme family. UEV subfamily.</text>
</comment>
<dbReference type="Gene3D" id="6.10.140.820">
    <property type="match status" value="1"/>
</dbReference>
<dbReference type="RefSeq" id="XP_035343120.1">
    <property type="nucleotide sequence ID" value="XM_035487227.1"/>
</dbReference>
<dbReference type="PANTHER" id="PTHR23306:SF3">
    <property type="entry name" value="TUMOR SUPPRESSOR PROTEIN 101"/>
    <property type="match status" value="1"/>
</dbReference>
<sequence length="663" mass="71598">NRGRCTKAKICKECRDDVIAGSPRTRGGDGQLGSFSSALTHHHQAWTDGTRLAQLRSRHGGCVPDHADMAMGSPHQGMNHYDPKQTYRDPNRTYHDIARALAQYPSLGPRTDVYTYENGTSSLLLHLVGTLPVAFRGAMYNIPVDVWIPNTYPLEPPIVYVTPAADMVVRSGQHVTLEGRVYHHYLAHWAEAWDRVSIVDLFGVLREIFAREPPVKARAPAAPAQPQPPVQQERSQGGPPPVPSFRPELAGPLSVAQTPIQVQQPSPMPPQVPPKPGQSPQVHSPPPPSRATEPAAPPLPPKGQTPQGYGNYAPNNGPTDGAAAYAIQRQSSLRTVVPQQSRIAPGRPNQAIDSHPGPRNFPPQAHDAGYMPQPSQVRSPSGQFHQPLPPHGSQQPPNLQNAYRSQYPPQQHQAHYRQVSQQSIPQTIPQPRKPQTPDLLTSPFDLELPSIAPTGPPPPVPPNPEKDALLHTLSQTLTENLQSNVSQSRSAVVPLQSQAQALHTALGSLQGEIASLNNFQTTLQSNIGILQQSLHRADTVIADAKVRINQGPTGAPLGTSNDLGAATTNTPNGGLPPIDDVLVAPTVVGKQLYDLVAEERGIQQAIYALQAALVKGIIGADTWSRHTRSLAREAFIKRALIRKIGTGMRLDVGDGAVGSRFHS</sequence>
<feature type="compositionally biased region" description="Polar residues" evidence="8">
    <location>
        <begin position="392"/>
        <end position="413"/>
    </location>
</feature>
<feature type="non-terminal residue" evidence="11">
    <location>
        <position position="1"/>
    </location>
</feature>
<gene>
    <name evidence="11" type="ORF">TRUGW13939_04050</name>
</gene>
<feature type="compositionally biased region" description="Polar residues" evidence="8">
    <location>
        <begin position="373"/>
        <end position="384"/>
    </location>
</feature>
<keyword evidence="12" id="KW-1185">Reference proteome</keyword>
<dbReference type="InterPro" id="IPR037202">
    <property type="entry name" value="ESCRT_assembly_dom"/>
</dbReference>
<keyword evidence="4" id="KW-0967">Endosome</keyword>
<dbReference type="GO" id="GO:0000813">
    <property type="term" value="C:ESCRT I complex"/>
    <property type="evidence" value="ECO:0007669"/>
    <property type="project" value="TreeGrafter"/>
</dbReference>
<keyword evidence="3 7" id="KW-0813">Transport</keyword>